<name>A0AAV7EY06_ARIFI</name>
<dbReference type="AlphaFoldDB" id="A0AAV7EY06"/>
<comment type="caution">
    <text evidence="1">The sequence shown here is derived from an EMBL/GenBank/DDBJ whole genome shotgun (WGS) entry which is preliminary data.</text>
</comment>
<dbReference type="EMBL" id="JAINDJ010000003">
    <property type="protein sequence ID" value="KAG9453727.1"/>
    <property type="molecule type" value="Genomic_DNA"/>
</dbReference>
<organism evidence="1 2">
    <name type="scientific">Aristolochia fimbriata</name>
    <name type="common">White veined hardy Dutchman's pipe vine</name>
    <dbReference type="NCBI Taxonomy" id="158543"/>
    <lineage>
        <taxon>Eukaryota</taxon>
        <taxon>Viridiplantae</taxon>
        <taxon>Streptophyta</taxon>
        <taxon>Embryophyta</taxon>
        <taxon>Tracheophyta</taxon>
        <taxon>Spermatophyta</taxon>
        <taxon>Magnoliopsida</taxon>
        <taxon>Magnoliidae</taxon>
        <taxon>Piperales</taxon>
        <taxon>Aristolochiaceae</taxon>
        <taxon>Aristolochia</taxon>
    </lineage>
</organism>
<dbReference type="InterPro" id="IPR039904">
    <property type="entry name" value="TRANK1"/>
</dbReference>
<dbReference type="Proteomes" id="UP000825729">
    <property type="component" value="Unassembled WGS sequence"/>
</dbReference>
<dbReference type="PANTHER" id="PTHR21529:SF4">
    <property type="entry name" value="TPR AND ANKYRIN REPEAT-CONTAINING PROTEIN 1"/>
    <property type="match status" value="1"/>
</dbReference>
<reference evidence="1 2" key="1">
    <citation type="submission" date="2021-07" db="EMBL/GenBank/DDBJ databases">
        <title>The Aristolochia fimbriata genome: insights into angiosperm evolution, floral development and chemical biosynthesis.</title>
        <authorList>
            <person name="Jiao Y."/>
        </authorList>
    </citation>
    <scope>NUCLEOTIDE SEQUENCE [LARGE SCALE GENOMIC DNA]</scope>
    <source>
        <strain evidence="1">IBCAS-2021</strain>
        <tissue evidence="1">Leaf</tissue>
    </source>
</reference>
<keyword evidence="2" id="KW-1185">Reference proteome</keyword>
<evidence type="ECO:0000313" key="1">
    <source>
        <dbReference type="EMBL" id="KAG9453727.1"/>
    </source>
</evidence>
<accession>A0AAV7EY06</accession>
<evidence type="ECO:0000313" key="2">
    <source>
        <dbReference type="Proteomes" id="UP000825729"/>
    </source>
</evidence>
<sequence length="267" mass="30414">MLSFFYPLIHPDSAVLLSRLLRFFPPDSGASSLPTLALLPSRLWRFFCPDSGASSLPTLALLPFPTPALIPAKIIFRSRSSGNLPLCWSPWPFAAPNAQLGSRLSLLSSSAVAARLSLSSKRGERRITHYKLQGRPPQLCNGNRPRENELNFMTGLGVELLQLNLVGDDRYCLFWSVDVEKKSNSSYIQILKFWAFLPQEEEPKLVKRMKKIFSDYCEDFISRCKFKLTERELEVPMSWEIEEDDASSRKNEVEDPMMRLASFDCDE</sequence>
<proteinExistence type="predicted"/>
<dbReference type="PANTHER" id="PTHR21529">
    <property type="entry name" value="MAMMARY TURMOR VIRUS RECEPTOR HOMOLOG 1, 2 MTVR1, 2"/>
    <property type="match status" value="1"/>
</dbReference>
<protein>
    <submittedName>
        <fullName evidence="1">Uncharacterized protein</fullName>
    </submittedName>
</protein>
<gene>
    <name evidence="1" type="ORF">H6P81_006631</name>
</gene>